<feature type="signal peptide" evidence="4">
    <location>
        <begin position="1"/>
        <end position="18"/>
    </location>
</feature>
<comment type="caution">
    <text evidence="5">The sequence shown here is derived from an EMBL/GenBank/DDBJ whole genome shotgun (WGS) entry which is preliminary data.</text>
</comment>
<dbReference type="EMBL" id="JACSGT010000002">
    <property type="protein sequence ID" value="MCF2220716.1"/>
    <property type="molecule type" value="Genomic_DNA"/>
</dbReference>
<evidence type="ECO:0000256" key="1">
    <source>
        <dbReference type="ARBA" id="ARBA00022737"/>
    </source>
</evidence>
<evidence type="ECO:0000256" key="4">
    <source>
        <dbReference type="SAM" id="SignalP"/>
    </source>
</evidence>
<evidence type="ECO:0000256" key="2">
    <source>
        <dbReference type="ARBA" id="ARBA00022803"/>
    </source>
</evidence>
<keyword evidence="2 3" id="KW-0802">TPR repeat</keyword>
<dbReference type="InterPro" id="IPR013105">
    <property type="entry name" value="TPR_2"/>
</dbReference>
<dbReference type="RefSeq" id="WP_235132128.1">
    <property type="nucleotide sequence ID" value="NZ_JACSGT010000002.1"/>
</dbReference>
<dbReference type="SUPFAM" id="SSF48452">
    <property type="entry name" value="TPR-like"/>
    <property type="match status" value="1"/>
</dbReference>
<dbReference type="Proteomes" id="UP001430374">
    <property type="component" value="Unassembled WGS sequence"/>
</dbReference>
<organism evidence="5 6">
    <name type="scientific">Chryseobacterium indicum</name>
    <dbReference type="NCBI Taxonomy" id="2766954"/>
    <lineage>
        <taxon>Bacteria</taxon>
        <taxon>Pseudomonadati</taxon>
        <taxon>Bacteroidota</taxon>
        <taxon>Flavobacteriia</taxon>
        <taxon>Flavobacteriales</taxon>
        <taxon>Weeksellaceae</taxon>
        <taxon>Chryseobacterium group</taxon>
        <taxon>Chryseobacterium</taxon>
    </lineage>
</organism>
<dbReference type="Gene3D" id="1.25.40.10">
    <property type="entry name" value="Tetratricopeptide repeat domain"/>
    <property type="match status" value="2"/>
</dbReference>
<evidence type="ECO:0000313" key="5">
    <source>
        <dbReference type="EMBL" id="MCF2220716.1"/>
    </source>
</evidence>
<feature type="repeat" description="TPR" evidence="3">
    <location>
        <begin position="79"/>
        <end position="112"/>
    </location>
</feature>
<accession>A0ABS9C820</accession>
<keyword evidence="6" id="KW-1185">Reference proteome</keyword>
<name>A0ABS9C820_9FLAO</name>
<sequence>MTKLFVTILIVFSSAVFAQKVEKLFNEEKFKELTGLENESPSFTGEELYYLGFAFFREENDDKAIEYYNKALKKGFDNALVYYHIGLSQMYQKKYDEALKNINTGLESDPLAEFYYEKLRIYSIREDSVNQEKTFLEALQKSSQKDNWYVKIVLFAGSFYYTQKEYAKSEKIYKEALASLPKEYELYTKLIKSLNVQNKFSEADSYFEKMRTFYENKELPEDEMKFKNLNVDQFNWKNQVVNIHKYFEKPKEMLQPLYVLYLINEKGDKVERKFKIEKTVQIEKTDPQFVICEETKSGHSTYPIGFKDASFTLEDLRKEITDVLNNKYRVAASFEHN</sequence>
<feature type="repeat" description="TPR" evidence="3">
    <location>
        <begin position="45"/>
        <end position="78"/>
    </location>
</feature>
<dbReference type="PROSITE" id="PS50005">
    <property type="entry name" value="TPR"/>
    <property type="match status" value="2"/>
</dbReference>
<evidence type="ECO:0000256" key="3">
    <source>
        <dbReference type="PROSITE-ProRule" id="PRU00339"/>
    </source>
</evidence>
<dbReference type="InterPro" id="IPR011990">
    <property type="entry name" value="TPR-like_helical_dom_sf"/>
</dbReference>
<dbReference type="InterPro" id="IPR019734">
    <property type="entry name" value="TPR_rpt"/>
</dbReference>
<dbReference type="Pfam" id="PF07719">
    <property type="entry name" value="TPR_2"/>
    <property type="match status" value="1"/>
</dbReference>
<keyword evidence="4" id="KW-0732">Signal</keyword>
<gene>
    <name evidence="5" type="ORF">H9Q08_15625</name>
</gene>
<feature type="chain" id="PRO_5047095873" evidence="4">
    <location>
        <begin position="19"/>
        <end position="337"/>
    </location>
</feature>
<dbReference type="SMART" id="SM00028">
    <property type="entry name" value="TPR"/>
    <property type="match status" value="4"/>
</dbReference>
<evidence type="ECO:0000313" key="6">
    <source>
        <dbReference type="Proteomes" id="UP001430374"/>
    </source>
</evidence>
<reference evidence="5" key="1">
    <citation type="submission" date="2021-08" db="EMBL/GenBank/DDBJ databases">
        <title>Complete genome sequence of Chryseobacterium sp strain PS-8.</title>
        <authorList>
            <person name="Das S.K."/>
        </authorList>
    </citation>
    <scope>NUCLEOTIDE SEQUENCE</scope>
    <source>
        <strain evidence="5">PS-8</strain>
    </source>
</reference>
<protein>
    <submittedName>
        <fullName evidence="5">Tetratricopeptide repeat protein</fullName>
    </submittedName>
</protein>
<proteinExistence type="predicted"/>
<dbReference type="Pfam" id="PF13181">
    <property type="entry name" value="TPR_8"/>
    <property type="match status" value="1"/>
</dbReference>
<keyword evidence="1" id="KW-0677">Repeat</keyword>